<dbReference type="EMBL" id="JBHSAC010000015">
    <property type="protein sequence ID" value="MFC3931517.1"/>
    <property type="molecule type" value="Genomic_DNA"/>
</dbReference>
<keyword evidence="2" id="KW-1185">Reference proteome</keyword>
<accession>A0ABV8CZE6</accession>
<evidence type="ECO:0000313" key="2">
    <source>
        <dbReference type="Proteomes" id="UP001595901"/>
    </source>
</evidence>
<dbReference type="RefSeq" id="WP_380429678.1">
    <property type="nucleotide sequence ID" value="NZ_JBHSAC010000015.1"/>
</dbReference>
<name>A0ABV8CZE6_9STRE</name>
<dbReference type="Proteomes" id="UP001595901">
    <property type="component" value="Unassembled WGS sequence"/>
</dbReference>
<gene>
    <name evidence="1" type="ORF">ACFOSE_01715</name>
</gene>
<reference evidence="2" key="1">
    <citation type="journal article" date="2019" name="Int. J. Syst. Evol. Microbiol.">
        <title>The Global Catalogue of Microorganisms (GCM) 10K type strain sequencing project: providing services to taxonomists for standard genome sequencing and annotation.</title>
        <authorList>
            <consortium name="The Broad Institute Genomics Platform"/>
            <consortium name="The Broad Institute Genome Sequencing Center for Infectious Disease"/>
            <person name="Wu L."/>
            <person name="Ma J."/>
        </authorList>
    </citation>
    <scope>NUCLEOTIDE SEQUENCE [LARGE SCALE GENOMIC DNA]</scope>
    <source>
        <strain evidence="2">CCUG 58728</strain>
    </source>
</reference>
<evidence type="ECO:0000313" key="1">
    <source>
        <dbReference type="EMBL" id="MFC3931517.1"/>
    </source>
</evidence>
<comment type="caution">
    <text evidence="1">The sequence shown here is derived from an EMBL/GenBank/DDBJ whole genome shotgun (WGS) entry which is preliminary data.</text>
</comment>
<organism evidence="1 2">
    <name type="scientific">Streptococcus dentapri</name>
    <dbReference type="NCBI Taxonomy" id="573564"/>
    <lineage>
        <taxon>Bacteria</taxon>
        <taxon>Bacillati</taxon>
        <taxon>Bacillota</taxon>
        <taxon>Bacilli</taxon>
        <taxon>Lactobacillales</taxon>
        <taxon>Streptococcaceae</taxon>
        <taxon>Streptococcus</taxon>
    </lineage>
</organism>
<sequence length="132" mass="15265">MKRWKKLLIPLGITVVLIGGGLAMINPFTGEDEPKYKHEQDRVAQYLVEHYELTNGDAIKTIKVIEFDKNDMTGTWRITITVNEKYDISFNENELGGEIRSSNYSPKEFIVQEKINHIQSNSDIELTYYHGE</sequence>
<proteinExistence type="predicted"/>
<protein>
    <submittedName>
        <fullName evidence="1">Uncharacterized protein</fullName>
    </submittedName>
</protein>